<keyword evidence="1" id="KW-0802">TPR repeat</keyword>
<reference evidence="3" key="1">
    <citation type="submission" date="2020-10" db="EMBL/GenBank/DDBJ databases">
        <authorList>
            <person name="Gilroy R."/>
        </authorList>
    </citation>
    <scope>NUCLEOTIDE SEQUENCE</scope>
    <source>
        <strain evidence="3">B3-4054</strain>
    </source>
</reference>
<feature type="region of interest" description="Disordered" evidence="2">
    <location>
        <begin position="293"/>
        <end position="319"/>
    </location>
</feature>
<evidence type="ECO:0000313" key="4">
    <source>
        <dbReference type="Proteomes" id="UP000823616"/>
    </source>
</evidence>
<comment type="caution">
    <text evidence="3">The sequence shown here is derived from an EMBL/GenBank/DDBJ whole genome shotgun (WGS) entry which is preliminary data.</text>
</comment>
<protein>
    <recommendedName>
        <fullName evidence="5">Tetratricopeptide repeat protein</fullName>
    </recommendedName>
</protein>
<organism evidence="3 4">
    <name type="scientific">Candidatus Avitreponema avistercoris</name>
    <dbReference type="NCBI Taxonomy" id="2840705"/>
    <lineage>
        <taxon>Bacteria</taxon>
        <taxon>Pseudomonadati</taxon>
        <taxon>Spirochaetota</taxon>
        <taxon>Spirochaetia</taxon>
        <taxon>Spirochaetales</taxon>
        <taxon>Candidatus Avitreponema</taxon>
    </lineage>
</organism>
<gene>
    <name evidence="3" type="ORF">IAA96_05930</name>
</gene>
<evidence type="ECO:0000256" key="1">
    <source>
        <dbReference type="PROSITE-ProRule" id="PRU00339"/>
    </source>
</evidence>
<dbReference type="InterPro" id="IPR019734">
    <property type="entry name" value="TPR_rpt"/>
</dbReference>
<feature type="region of interest" description="Disordered" evidence="2">
    <location>
        <begin position="1"/>
        <end position="31"/>
    </location>
</feature>
<dbReference type="AlphaFoldDB" id="A0A9D9EN97"/>
<name>A0A9D9EN97_9SPIR</name>
<dbReference type="Gene3D" id="1.25.40.10">
    <property type="entry name" value="Tetratricopeptide repeat domain"/>
    <property type="match status" value="1"/>
</dbReference>
<dbReference type="Proteomes" id="UP000823616">
    <property type="component" value="Unassembled WGS sequence"/>
</dbReference>
<evidence type="ECO:0008006" key="5">
    <source>
        <dbReference type="Google" id="ProtNLM"/>
    </source>
</evidence>
<proteinExistence type="predicted"/>
<dbReference type="EMBL" id="JADIMS010000108">
    <property type="protein sequence ID" value="MBO8450628.1"/>
    <property type="molecule type" value="Genomic_DNA"/>
</dbReference>
<sequence>MNAQAVPPDALPREETPVDAEAGQKRVPLPPVPSGLAAEANGGTVVLRWNNAGDSAAGSGCKILRHTLPITRQNYTEAEEAGTAAAGVNTFTDRLQEDGAFYYALIPLNGDGSPEALFFVPSENSLVFPVEVSIPDVTDIRLTFFDVLLKNQAVVVRWDTQPEQERMILYRSTNPFVNLASVAQATVLTVTDGTTLSYVDYPVPGVPYYYAAIPEAVIRSGTAVFRCGENTNEIPVEVPGEYAGLPPVRRAAVRAMPLPLLNPDHAEPKPAAVFSAETERTIAALDSALRRERSREGNAVRNPAPWRFPEDNEPGAGGENAALKQILDTRFDAKNWDGLAEDLNVFLSLRRTEEVSARAHFYLGQAYFFTEKYQDALEEFLLSQNAYPNKAREWVQKTLKRL</sequence>
<accession>A0A9D9EN97</accession>
<reference evidence="3" key="2">
    <citation type="journal article" date="2021" name="PeerJ">
        <title>Extensive microbial diversity within the chicken gut microbiome revealed by metagenomics and culture.</title>
        <authorList>
            <person name="Gilroy R."/>
            <person name="Ravi A."/>
            <person name="Getino M."/>
            <person name="Pursley I."/>
            <person name="Horton D.L."/>
            <person name="Alikhan N.F."/>
            <person name="Baker D."/>
            <person name="Gharbi K."/>
            <person name="Hall N."/>
            <person name="Watson M."/>
            <person name="Adriaenssens E.M."/>
            <person name="Foster-Nyarko E."/>
            <person name="Jarju S."/>
            <person name="Secka A."/>
            <person name="Antonio M."/>
            <person name="Oren A."/>
            <person name="Chaudhuri R.R."/>
            <person name="La Ragione R."/>
            <person name="Hildebrand F."/>
            <person name="Pallen M.J."/>
        </authorList>
    </citation>
    <scope>NUCLEOTIDE SEQUENCE</scope>
    <source>
        <strain evidence="3">B3-4054</strain>
    </source>
</reference>
<dbReference type="InterPro" id="IPR011990">
    <property type="entry name" value="TPR-like_helical_dom_sf"/>
</dbReference>
<dbReference type="PROSITE" id="PS50005">
    <property type="entry name" value="TPR"/>
    <property type="match status" value="1"/>
</dbReference>
<evidence type="ECO:0000256" key="2">
    <source>
        <dbReference type="SAM" id="MobiDB-lite"/>
    </source>
</evidence>
<feature type="repeat" description="TPR" evidence="1">
    <location>
        <begin position="357"/>
        <end position="390"/>
    </location>
</feature>
<evidence type="ECO:0000313" key="3">
    <source>
        <dbReference type="EMBL" id="MBO8450628.1"/>
    </source>
</evidence>